<comment type="pathway">
    <text evidence="1">One-carbon metabolism; tetrahydrofolate interconversion.</text>
</comment>
<keyword evidence="9" id="KW-0067">ATP-binding</keyword>
<organism evidence="16 17">
    <name type="scientific">Pneumocystis jirovecii (strain RU7)</name>
    <name type="common">Human pneumocystis pneumonia agent</name>
    <dbReference type="NCBI Taxonomy" id="1408657"/>
    <lineage>
        <taxon>Eukaryota</taxon>
        <taxon>Fungi</taxon>
        <taxon>Dikarya</taxon>
        <taxon>Ascomycota</taxon>
        <taxon>Taphrinomycotina</taxon>
        <taxon>Pneumocystomycetes</taxon>
        <taxon>Pneumocystaceae</taxon>
        <taxon>Pneumocystis</taxon>
    </lineage>
</organism>
<evidence type="ECO:0000256" key="8">
    <source>
        <dbReference type="ARBA" id="ARBA00022801"/>
    </source>
</evidence>
<evidence type="ECO:0000256" key="1">
    <source>
        <dbReference type="ARBA" id="ARBA00004777"/>
    </source>
</evidence>
<dbReference type="InterPro" id="IPR000672">
    <property type="entry name" value="THF_DH/CycHdrlase"/>
</dbReference>
<accession>A0A0W4ZK16</accession>
<dbReference type="Pfam" id="PF00763">
    <property type="entry name" value="THF_DHG_CYH"/>
    <property type="match status" value="1"/>
</dbReference>
<dbReference type="InterPro" id="IPR020631">
    <property type="entry name" value="THF_DH/CycHdrlase_NAD-bd_dom"/>
</dbReference>
<dbReference type="VEuPathDB" id="FungiDB:T551_02584"/>
<dbReference type="GO" id="GO:0004488">
    <property type="term" value="F:methylenetetrahydrofolate dehydrogenase (NADP+) activity"/>
    <property type="evidence" value="ECO:0007669"/>
    <property type="project" value="UniProtKB-EC"/>
</dbReference>
<evidence type="ECO:0000256" key="10">
    <source>
        <dbReference type="ARBA" id="ARBA00022857"/>
    </source>
</evidence>
<dbReference type="GO" id="GO:0035999">
    <property type="term" value="P:tetrahydrofolate interconversion"/>
    <property type="evidence" value="ECO:0007669"/>
    <property type="project" value="UniProtKB-UniPathway"/>
</dbReference>
<dbReference type="PANTHER" id="PTHR48099">
    <property type="entry name" value="C-1-TETRAHYDROFOLATE SYNTHASE, CYTOPLASMIC-RELATED"/>
    <property type="match status" value="1"/>
</dbReference>
<evidence type="ECO:0000256" key="12">
    <source>
        <dbReference type="ARBA" id="ARBA00023268"/>
    </source>
</evidence>
<dbReference type="FunFam" id="3.40.50.10860:FF:000005">
    <property type="entry name" value="C-1-tetrahydrofolate synthase, cytoplasmic, putative"/>
    <property type="match status" value="1"/>
</dbReference>
<dbReference type="InterPro" id="IPR000559">
    <property type="entry name" value="Formate_THF_ligase"/>
</dbReference>
<keyword evidence="6" id="KW-0436">Ligase</keyword>
<dbReference type="Gene3D" id="3.30.1510.10">
    <property type="entry name" value="Domain 2, N(10)-formyltetrahydrofolate synthetase"/>
    <property type="match status" value="1"/>
</dbReference>
<evidence type="ECO:0000256" key="7">
    <source>
        <dbReference type="ARBA" id="ARBA00022741"/>
    </source>
</evidence>
<dbReference type="FunFam" id="3.40.50.300:FF:000245">
    <property type="entry name" value="C-1-tetrahydrofolate synthase, cytoplasmic"/>
    <property type="match status" value="1"/>
</dbReference>
<evidence type="ECO:0000259" key="15">
    <source>
        <dbReference type="Pfam" id="PF02882"/>
    </source>
</evidence>
<keyword evidence="10" id="KW-0521">NADP</keyword>
<keyword evidence="8" id="KW-0378">Hydrolase</keyword>
<dbReference type="InterPro" id="IPR046346">
    <property type="entry name" value="Aminoacid_DH-like_N_sf"/>
</dbReference>
<evidence type="ECO:0000256" key="3">
    <source>
        <dbReference type="ARBA" id="ARBA00006985"/>
    </source>
</evidence>
<dbReference type="HAMAP" id="MF_01576">
    <property type="entry name" value="THF_DHG_CYH"/>
    <property type="match status" value="1"/>
</dbReference>
<dbReference type="GO" id="GO:0006139">
    <property type="term" value="P:nucleobase-containing compound metabolic process"/>
    <property type="evidence" value="ECO:0007669"/>
    <property type="project" value="EnsemblFungi"/>
</dbReference>
<dbReference type="InterPro" id="IPR036291">
    <property type="entry name" value="NAD(P)-bd_dom_sf"/>
</dbReference>
<dbReference type="PANTHER" id="PTHR48099:SF5">
    <property type="entry name" value="C-1-TETRAHYDROFOLATE SYNTHASE, CYTOPLASMIC"/>
    <property type="match status" value="1"/>
</dbReference>
<evidence type="ECO:0000256" key="2">
    <source>
        <dbReference type="ARBA" id="ARBA00005559"/>
    </source>
</evidence>
<dbReference type="Gene3D" id="3.10.410.10">
    <property type="entry name" value="Formyltetrahydrofolate synthetase, domain 3"/>
    <property type="match status" value="1"/>
</dbReference>
<dbReference type="FunFam" id="3.40.50.720:FF:000006">
    <property type="entry name" value="Bifunctional protein FolD"/>
    <property type="match status" value="1"/>
</dbReference>
<dbReference type="Pfam" id="PF02882">
    <property type="entry name" value="THF_DHG_CYH_C"/>
    <property type="match status" value="1"/>
</dbReference>
<comment type="catalytic activity">
    <reaction evidence="13">
        <text>(6R)-5,10-methylene-5,6,7,8-tetrahydrofolate + NADP(+) = (6R)-5,10-methenyltetrahydrofolate + NADPH</text>
        <dbReference type="Rhea" id="RHEA:22812"/>
        <dbReference type="ChEBI" id="CHEBI:15636"/>
        <dbReference type="ChEBI" id="CHEBI:57455"/>
        <dbReference type="ChEBI" id="CHEBI:57783"/>
        <dbReference type="ChEBI" id="CHEBI:58349"/>
        <dbReference type="EC" id="1.5.1.5"/>
    </reaction>
</comment>
<dbReference type="Gene3D" id="3.40.50.300">
    <property type="entry name" value="P-loop containing nucleotide triphosphate hydrolases"/>
    <property type="match status" value="2"/>
</dbReference>
<dbReference type="InterPro" id="IPR027417">
    <property type="entry name" value="P-loop_NTPase"/>
</dbReference>
<dbReference type="HAMAP" id="MF_01543">
    <property type="entry name" value="FTHFS"/>
    <property type="match status" value="1"/>
</dbReference>
<feature type="domain" description="Tetrahydrofolate dehydrogenase/cyclohydrolase catalytic" evidence="14">
    <location>
        <begin position="16"/>
        <end position="132"/>
    </location>
</feature>
<comment type="subunit">
    <text evidence="4">Homodimer.</text>
</comment>
<dbReference type="AlphaFoldDB" id="A0A0W4ZK16"/>
<dbReference type="SUPFAM" id="SSF53223">
    <property type="entry name" value="Aminoacid dehydrogenase-like, N-terminal domain"/>
    <property type="match status" value="1"/>
</dbReference>
<comment type="similarity">
    <text evidence="2">In the N-terminal section; belongs to the tetrahydrofolate dehydrogenase/cyclohydrolase family.</text>
</comment>
<proteinExistence type="inferred from homology"/>
<dbReference type="GO" id="GO:0046656">
    <property type="term" value="P:folic acid biosynthetic process"/>
    <property type="evidence" value="ECO:0007669"/>
    <property type="project" value="EnsemblFungi"/>
</dbReference>
<keyword evidence="12" id="KW-0511">Multifunctional enzyme</keyword>
<dbReference type="STRING" id="1408657.A0A0W4ZK16"/>
<dbReference type="Gene3D" id="3.40.50.720">
    <property type="entry name" value="NAD(P)-binding Rossmann-like Domain"/>
    <property type="match status" value="1"/>
</dbReference>
<dbReference type="PRINTS" id="PR00085">
    <property type="entry name" value="THFDHDRGNASE"/>
</dbReference>
<evidence type="ECO:0000256" key="5">
    <source>
        <dbReference type="ARBA" id="ARBA00022563"/>
    </source>
</evidence>
<evidence type="ECO:0000313" key="16">
    <source>
        <dbReference type="EMBL" id="KTW28734.1"/>
    </source>
</evidence>
<dbReference type="UniPathway" id="UPA00193"/>
<dbReference type="CDD" id="cd00477">
    <property type="entry name" value="FTHFS"/>
    <property type="match status" value="1"/>
</dbReference>
<comment type="similarity">
    <text evidence="3">In the C-terminal section; belongs to the formate--tetrahydrofolate ligase family.</text>
</comment>
<dbReference type="RefSeq" id="XP_018229069.1">
    <property type="nucleotide sequence ID" value="XM_018374847.1"/>
</dbReference>
<dbReference type="InterPro" id="IPR020628">
    <property type="entry name" value="Formate_THF_ligase_CS"/>
</dbReference>
<evidence type="ECO:0000259" key="14">
    <source>
        <dbReference type="Pfam" id="PF00763"/>
    </source>
</evidence>
<dbReference type="GO" id="GO:0004477">
    <property type="term" value="F:methenyltetrahydrofolate cyclohydrolase activity"/>
    <property type="evidence" value="ECO:0007669"/>
    <property type="project" value="EnsemblFungi"/>
</dbReference>
<dbReference type="SUPFAM" id="SSF52540">
    <property type="entry name" value="P-loop containing nucleoside triphosphate hydrolases"/>
    <property type="match status" value="1"/>
</dbReference>
<dbReference type="Pfam" id="PF01268">
    <property type="entry name" value="FTHFS"/>
    <property type="match status" value="1"/>
</dbReference>
<keyword evidence="17" id="KW-1185">Reference proteome</keyword>
<protein>
    <submittedName>
        <fullName evidence="16">Uncharacterized protein</fullName>
    </submittedName>
</protein>
<dbReference type="FunFam" id="3.40.50.300:FF:001522">
    <property type="entry name" value="Probable MIS1-C1-tetrahydrofolate synthase, mitochondrial"/>
    <property type="match status" value="1"/>
</dbReference>
<keyword evidence="11" id="KW-0560">Oxidoreductase</keyword>
<dbReference type="CDD" id="cd01080">
    <property type="entry name" value="NAD_bind_m-THF_DH_Cyclohyd"/>
    <property type="match status" value="1"/>
</dbReference>
<dbReference type="GeneID" id="28941102"/>
<dbReference type="GO" id="GO:0005739">
    <property type="term" value="C:mitochondrion"/>
    <property type="evidence" value="ECO:0007669"/>
    <property type="project" value="EnsemblFungi"/>
</dbReference>
<keyword evidence="7" id="KW-0547">Nucleotide-binding</keyword>
<feature type="domain" description="Tetrahydrofolate dehydrogenase/cyclohydrolase NAD(P)-binding" evidence="15">
    <location>
        <begin position="153"/>
        <end position="300"/>
    </location>
</feature>
<dbReference type="GO" id="GO:0004329">
    <property type="term" value="F:formate-tetrahydrofolate ligase activity"/>
    <property type="evidence" value="ECO:0007669"/>
    <property type="project" value="EnsemblFungi"/>
</dbReference>
<gene>
    <name evidence="16" type="ORF">T551_02584</name>
</gene>
<evidence type="ECO:0000256" key="6">
    <source>
        <dbReference type="ARBA" id="ARBA00022598"/>
    </source>
</evidence>
<comment type="caution">
    <text evidence="16">The sequence shown here is derived from an EMBL/GenBank/DDBJ whole genome shotgun (WGS) entry which is preliminary data.</text>
</comment>
<dbReference type="PROSITE" id="PS00721">
    <property type="entry name" value="FTHFS_1"/>
    <property type="match status" value="1"/>
</dbReference>
<evidence type="ECO:0000256" key="4">
    <source>
        <dbReference type="ARBA" id="ARBA00011738"/>
    </source>
</evidence>
<dbReference type="eggNOG" id="KOG4230">
    <property type="taxonomic scope" value="Eukaryota"/>
</dbReference>
<evidence type="ECO:0000256" key="11">
    <source>
        <dbReference type="ARBA" id="ARBA00023002"/>
    </source>
</evidence>
<evidence type="ECO:0000256" key="13">
    <source>
        <dbReference type="ARBA" id="ARBA00052194"/>
    </source>
</evidence>
<dbReference type="FunFam" id="3.10.410.10:FF:000001">
    <property type="entry name" value="Putative formate--tetrahydrofolate ligase"/>
    <property type="match status" value="1"/>
</dbReference>
<dbReference type="SUPFAM" id="SSF51735">
    <property type="entry name" value="NAD(P)-binding Rossmann-fold domains"/>
    <property type="match status" value="1"/>
</dbReference>
<dbReference type="GO" id="GO:0005829">
    <property type="term" value="C:cytosol"/>
    <property type="evidence" value="ECO:0007669"/>
    <property type="project" value="TreeGrafter"/>
</dbReference>
<reference evidence="17" key="1">
    <citation type="journal article" date="2016" name="Nat. Commun.">
        <title>Genome analysis of three Pneumocystis species reveals adaptation mechanisms to life exclusively in mammalian hosts.</title>
        <authorList>
            <person name="Ma L."/>
            <person name="Chen Z."/>
            <person name="Huang D.W."/>
            <person name="Kutty G."/>
            <person name="Ishihara M."/>
            <person name="Wang H."/>
            <person name="Abouelleil A."/>
            <person name="Bishop L."/>
            <person name="Davey E."/>
            <person name="Deng R."/>
            <person name="Deng X."/>
            <person name="Fan L."/>
            <person name="Fantoni G."/>
            <person name="Fitzgerald M."/>
            <person name="Gogineni E."/>
            <person name="Goldberg J.M."/>
            <person name="Handley G."/>
            <person name="Hu X."/>
            <person name="Huber C."/>
            <person name="Jiao X."/>
            <person name="Jones K."/>
            <person name="Levin J.Z."/>
            <person name="Liu Y."/>
            <person name="Macdonald P."/>
            <person name="Melnikov A."/>
            <person name="Raley C."/>
            <person name="Sassi M."/>
            <person name="Sherman B.T."/>
            <person name="Song X."/>
            <person name="Sykes S."/>
            <person name="Tran B."/>
            <person name="Walsh L."/>
            <person name="Xia Y."/>
            <person name="Yang J."/>
            <person name="Young S."/>
            <person name="Zeng Q."/>
            <person name="Zheng X."/>
            <person name="Stephens R."/>
            <person name="Nusbaum C."/>
            <person name="Birren B.W."/>
            <person name="Azadi P."/>
            <person name="Lempicki R.A."/>
            <person name="Cuomo C.A."/>
            <person name="Kovacs J.A."/>
        </authorList>
    </citation>
    <scope>NUCLEOTIDE SEQUENCE [LARGE SCALE GENOMIC DNA]</scope>
    <source>
        <strain evidence="17">RU7</strain>
    </source>
</reference>
<dbReference type="Proteomes" id="UP000053447">
    <property type="component" value="Unassembled WGS sequence"/>
</dbReference>
<sequence>MFSFVNNLEKGFAKRIDGTAIARQIYCEIRNEIVKKQEKCSKFQPTLVIIQVGTKEESNTYISMKRKFAKEVNICVKHIMLPESIQQNDLLQRISDFNNDYSVHGIIVQLPIPPHLSESAVTGAVSPLKDVDGLSLLNIGELSKRDGNPLFIPCTPKGVMTILRSVDIQLEGKNAVVLGRSNIVGNPMSYLLRNANATVTLCHSKSRDIKEITRQADILVVAIGRPELVRGDWIKPGAVVIDVGINYKEDSSKKSGRRLVGDVHYESASEIASYITPVPGGVGPLTVCMLLQNVLESAKRIESSTRFRQFSPLSLKPLDPVPSDFIISKNQTPKNIQVLAKEVGIFDNELELYGNYKAKVDLSILKRLSHRKDGYYVCVTGITPTPFGEGKTTTVMGLVQALGAHCGKLAFACIRQPSQGPTFGIKGGASGGGYSQVIPMDELNLHLTGDIHAVTASNNLLAAAIDTRIFHESTQKTEALYSRLVSTKKGKKFSTIMKKRLEKLGINKTDPNDLSFEEIEKFSRLDIDPNTITWQRVLDVNDRFLRKITIGQSSTEKGLERISGFDISVASECMAVLALANDMKDLRERLGNMIVASSRSGSFVTVDDIGVSGALAVLMKDALKPNLMQSIEGTPVFVHAGPFANIAHGNSSILADRIALKLAGIEDDETREKDAGYVVTEAGFGADAGLEKFFDIKTRVSGLSPDAVVLVATVKALKLHGGGPEIASGKSYDNVYLTENLELVRKGCSNMIKHIQNIKKYGIPVVVAINRFSMDTDAEIDIVREEAIKAGAVDAVTSNHWALGGFGSIELANSVQYACEKVSKNFKFLYDLKASIIEKIEIIAKEIYGADGIELSELASKKIARYTELGFGNLPICIAKTQYSFSHDPKLKGAPTGFSIPIRDARLNAGAGFITLLVAEIMTIPGLPTRPAYYDIDIDPETCEVEGLF</sequence>
<dbReference type="GO" id="GO:0005524">
    <property type="term" value="F:ATP binding"/>
    <property type="evidence" value="ECO:0007669"/>
    <property type="project" value="UniProtKB-KW"/>
</dbReference>
<evidence type="ECO:0000313" key="17">
    <source>
        <dbReference type="Proteomes" id="UP000053447"/>
    </source>
</evidence>
<keyword evidence="5" id="KW-0554">One-carbon metabolism</keyword>
<dbReference type="OrthoDB" id="5126881at2759"/>
<evidence type="ECO:0000256" key="9">
    <source>
        <dbReference type="ARBA" id="ARBA00022840"/>
    </source>
</evidence>
<dbReference type="Gene3D" id="3.40.50.10860">
    <property type="entry name" value="Leucine Dehydrogenase, chain A, domain 1"/>
    <property type="match status" value="1"/>
</dbReference>
<dbReference type="InterPro" id="IPR020630">
    <property type="entry name" value="THF_DH/CycHdrlase_cat_dom"/>
</dbReference>
<name>A0A0W4ZK16_PNEJ7</name>
<dbReference type="EMBL" id="LFWA01000011">
    <property type="protein sequence ID" value="KTW28734.1"/>
    <property type="molecule type" value="Genomic_DNA"/>
</dbReference>